<feature type="domain" description="Transcription elongation factor GreA/GreB C-terminal" evidence="10">
    <location>
        <begin position="83"/>
        <end position="157"/>
    </location>
</feature>
<dbReference type="NCBIfam" id="NF001261">
    <property type="entry name" value="PRK00226.1-2"/>
    <property type="match status" value="1"/>
</dbReference>
<keyword evidence="13" id="KW-1185">Reference proteome</keyword>
<evidence type="ECO:0000313" key="12">
    <source>
        <dbReference type="EMBL" id="AFA41367.1"/>
    </source>
</evidence>
<evidence type="ECO:0000256" key="9">
    <source>
        <dbReference type="RuleBase" id="RU000556"/>
    </source>
</evidence>
<dbReference type="RefSeq" id="WP_014354306.1">
    <property type="nucleotide sequence ID" value="NC_016893.1"/>
</dbReference>
<dbReference type="InterPro" id="IPR018151">
    <property type="entry name" value="TF_GreA/GreB_CS"/>
</dbReference>
<evidence type="ECO:0000259" key="11">
    <source>
        <dbReference type="Pfam" id="PF03449"/>
    </source>
</evidence>
<dbReference type="STRING" id="1142511.WIGMOR_0551"/>
<dbReference type="FunFam" id="3.10.50.30:FF:000001">
    <property type="entry name" value="Transcription elongation factor GreA"/>
    <property type="match status" value="1"/>
</dbReference>
<evidence type="ECO:0000256" key="4">
    <source>
        <dbReference type="ARBA" id="ARBA00023125"/>
    </source>
</evidence>
<dbReference type="Proteomes" id="UP000009061">
    <property type="component" value="Chromosome"/>
</dbReference>
<evidence type="ECO:0000256" key="2">
    <source>
        <dbReference type="ARBA" id="ARBA00013729"/>
    </source>
</evidence>
<dbReference type="GO" id="GO:0006354">
    <property type="term" value="P:DNA-templated transcription elongation"/>
    <property type="evidence" value="ECO:0007669"/>
    <property type="project" value="TreeGrafter"/>
</dbReference>
<dbReference type="SUPFAM" id="SSF46557">
    <property type="entry name" value="GreA transcript cleavage protein, N-terminal domain"/>
    <property type="match status" value="1"/>
</dbReference>
<dbReference type="HOGENOM" id="CLU_101379_2_0_6"/>
<evidence type="ECO:0000313" key="13">
    <source>
        <dbReference type="Proteomes" id="UP000009061"/>
    </source>
</evidence>
<dbReference type="GO" id="GO:0003746">
    <property type="term" value="F:translation elongation factor activity"/>
    <property type="evidence" value="ECO:0007669"/>
    <property type="project" value="UniProtKB-KW"/>
</dbReference>
<dbReference type="InterPro" id="IPR036805">
    <property type="entry name" value="Tscrpt_elong_fac_GreA/B_N_sf"/>
</dbReference>
<dbReference type="NCBIfam" id="NF001264">
    <property type="entry name" value="PRK00226.1-5"/>
    <property type="match status" value="1"/>
</dbReference>
<evidence type="ECO:0000256" key="6">
    <source>
        <dbReference type="ARBA" id="ARBA00024916"/>
    </source>
</evidence>
<name>H6Q584_WIGGL</name>
<dbReference type="InterPro" id="IPR001437">
    <property type="entry name" value="Tscrpt_elong_fac_GreA/B_C"/>
</dbReference>
<dbReference type="EMBL" id="CP003315">
    <property type="protein sequence ID" value="AFA41367.1"/>
    <property type="molecule type" value="Genomic_DNA"/>
</dbReference>
<sequence>MNHIPMTLNGAKKLREELKYLKQIRRPEIIKAIAEARQYGDLKENAEYHSAKEQQYFCEGRIQEIEAKLINSNIIDIKKIPVQDRVVFGVTISIKNLHTSEKKTYKIVGDDEADFKYNLISVNSPLARSLIGKKTLDIVDVYTPRGITTYKILDIKYL</sequence>
<dbReference type="NCBIfam" id="NF001263">
    <property type="entry name" value="PRK00226.1-4"/>
    <property type="match status" value="1"/>
</dbReference>
<reference evidence="12 13" key="1">
    <citation type="journal article" date="2012" name="MBio">
        <title>Insight into the transmission biology and species-specific functional capabilities of tsetse (Diptera: glossinidae) obligate symbiont wigglesworthia.</title>
        <authorList>
            <person name="Rio R.V."/>
            <person name="Symula R.E."/>
            <person name="Wang J."/>
            <person name="Lohs C."/>
            <person name="Wu Y.N."/>
            <person name="Snyder A.K."/>
            <person name="Bjornson R.D."/>
            <person name="Oshima K."/>
            <person name="Biehl B.S."/>
            <person name="Perna N.T."/>
            <person name="Hattori M."/>
            <person name="Aksoy S."/>
        </authorList>
    </citation>
    <scope>NUCLEOTIDE SEQUENCE [LARGE SCALE GENOMIC DNA]</scope>
    <source>
        <strain evidence="12">WGM</strain>
    </source>
</reference>
<keyword evidence="3 8" id="KW-0805">Transcription regulation</keyword>
<dbReference type="GO" id="GO:0032784">
    <property type="term" value="P:regulation of DNA-templated transcription elongation"/>
    <property type="evidence" value="ECO:0007669"/>
    <property type="project" value="UniProtKB-UniRule"/>
</dbReference>
<dbReference type="GO" id="GO:0070063">
    <property type="term" value="F:RNA polymerase binding"/>
    <property type="evidence" value="ECO:0007669"/>
    <property type="project" value="InterPro"/>
</dbReference>
<dbReference type="PANTHER" id="PTHR30437:SF4">
    <property type="entry name" value="TRANSCRIPTION ELONGATION FACTOR GREA"/>
    <property type="match status" value="1"/>
</dbReference>
<accession>H6Q584</accession>
<dbReference type="Gene3D" id="3.10.50.30">
    <property type="entry name" value="Transcription elongation factor, GreA/GreB, C-terminal domain"/>
    <property type="match status" value="1"/>
</dbReference>
<dbReference type="InterPro" id="IPR036953">
    <property type="entry name" value="GreA/GreB_C_sf"/>
</dbReference>
<dbReference type="FunFam" id="1.10.287.180:FF:000001">
    <property type="entry name" value="Transcription elongation factor GreA"/>
    <property type="match status" value="1"/>
</dbReference>
<keyword evidence="4 8" id="KW-0238">DNA-binding</keyword>
<dbReference type="KEGG" id="wgl:WIGMOR_0551"/>
<dbReference type="eggNOG" id="COG0782">
    <property type="taxonomic scope" value="Bacteria"/>
</dbReference>
<dbReference type="InterPro" id="IPR023459">
    <property type="entry name" value="Tscrpt_elong_fac_GreA/B_fam"/>
</dbReference>
<evidence type="ECO:0000256" key="7">
    <source>
        <dbReference type="ARBA" id="ARBA00030776"/>
    </source>
</evidence>
<gene>
    <name evidence="8 12" type="primary">greA</name>
    <name evidence="12" type="ORF">WIGMOR_0551</name>
</gene>
<dbReference type="PANTHER" id="PTHR30437">
    <property type="entry name" value="TRANSCRIPTION ELONGATION FACTOR GREA"/>
    <property type="match status" value="1"/>
</dbReference>
<keyword evidence="12" id="KW-0251">Elongation factor</keyword>
<evidence type="ECO:0000259" key="10">
    <source>
        <dbReference type="Pfam" id="PF01272"/>
    </source>
</evidence>
<dbReference type="SUPFAM" id="SSF54534">
    <property type="entry name" value="FKBP-like"/>
    <property type="match status" value="1"/>
</dbReference>
<dbReference type="Pfam" id="PF03449">
    <property type="entry name" value="GreA_GreB_N"/>
    <property type="match status" value="1"/>
</dbReference>
<evidence type="ECO:0000256" key="8">
    <source>
        <dbReference type="HAMAP-Rule" id="MF_00105"/>
    </source>
</evidence>
<dbReference type="OrthoDB" id="9808774at2"/>
<proteinExistence type="inferred from homology"/>
<dbReference type="Gene3D" id="1.10.287.180">
    <property type="entry name" value="Transcription elongation factor, GreA/GreB, N-terminal domain"/>
    <property type="match status" value="1"/>
</dbReference>
<dbReference type="HAMAP" id="MF_00105">
    <property type="entry name" value="GreA_GreB"/>
    <property type="match status" value="1"/>
</dbReference>
<evidence type="ECO:0000256" key="3">
    <source>
        <dbReference type="ARBA" id="ARBA00023015"/>
    </source>
</evidence>
<dbReference type="PROSITE" id="PS00829">
    <property type="entry name" value="GREAB_1"/>
    <property type="match status" value="1"/>
</dbReference>
<protein>
    <recommendedName>
        <fullName evidence="2 8">Transcription elongation factor GreA</fullName>
    </recommendedName>
    <alternativeName>
        <fullName evidence="7 8">Transcript cleavage factor GreA</fullName>
    </alternativeName>
</protein>
<dbReference type="GO" id="GO:0003677">
    <property type="term" value="F:DNA binding"/>
    <property type="evidence" value="ECO:0007669"/>
    <property type="project" value="UniProtKB-UniRule"/>
</dbReference>
<keyword evidence="5 8" id="KW-0804">Transcription</keyword>
<evidence type="ECO:0000256" key="5">
    <source>
        <dbReference type="ARBA" id="ARBA00023163"/>
    </source>
</evidence>
<comment type="similarity">
    <text evidence="1 8 9">Belongs to the GreA/GreB family.</text>
</comment>
<dbReference type="InterPro" id="IPR006359">
    <property type="entry name" value="Tscrpt_elong_fac_GreA"/>
</dbReference>
<evidence type="ECO:0000256" key="1">
    <source>
        <dbReference type="ARBA" id="ARBA00008213"/>
    </source>
</evidence>
<organism evidence="12 13">
    <name type="scientific">Wigglesworthia glossinidia endosymbiont of Glossina morsitans morsitans</name>
    <name type="common">Yale colony</name>
    <dbReference type="NCBI Taxonomy" id="1142511"/>
    <lineage>
        <taxon>Bacteria</taxon>
        <taxon>Pseudomonadati</taxon>
        <taxon>Pseudomonadota</taxon>
        <taxon>Gammaproteobacteria</taxon>
        <taxon>Enterobacterales</taxon>
        <taxon>Erwiniaceae</taxon>
        <taxon>Wigglesworthia</taxon>
    </lineage>
</organism>
<dbReference type="AlphaFoldDB" id="H6Q584"/>
<dbReference type="NCBIfam" id="TIGR01462">
    <property type="entry name" value="greA"/>
    <property type="match status" value="1"/>
</dbReference>
<feature type="domain" description="Transcription elongation factor GreA/GreB N-terminal" evidence="11">
    <location>
        <begin position="4"/>
        <end position="74"/>
    </location>
</feature>
<dbReference type="PIRSF" id="PIRSF006092">
    <property type="entry name" value="GreA_GreB"/>
    <property type="match status" value="1"/>
</dbReference>
<keyword evidence="12" id="KW-0648">Protein biosynthesis</keyword>
<dbReference type="InterPro" id="IPR022691">
    <property type="entry name" value="Tscrpt_elong_fac_GreA/B_N"/>
</dbReference>
<dbReference type="Pfam" id="PF01272">
    <property type="entry name" value="GreA_GreB"/>
    <property type="match status" value="1"/>
</dbReference>
<dbReference type="InterPro" id="IPR028624">
    <property type="entry name" value="Tscrpt_elong_fac_GreA/B"/>
</dbReference>
<comment type="function">
    <text evidence="6 8 9">Necessary for efficient RNA polymerase transcription elongation past template-encoded arresting sites. The arresting sites in DNA have the property of trapping a certain fraction of elongating RNA polymerases that pass through, resulting in locked ternary complexes. Cleavage of the nascent transcript by cleavage factors such as GreA or GreB allows the resumption of elongation from the new 3'terminus. GreA releases sequences of 2 to 3 nucleotides.</text>
</comment>